<dbReference type="InterPro" id="IPR015944">
    <property type="entry name" value="Gly-tRNA-synth_bsu"/>
</dbReference>
<keyword evidence="8 11" id="KW-0648">Protein biosynthesis</keyword>
<organism evidence="13 14">
    <name type="scientific">Thiohalobacter thiocyanaticus</name>
    <dbReference type="NCBI Taxonomy" id="585455"/>
    <lineage>
        <taxon>Bacteria</taxon>
        <taxon>Pseudomonadati</taxon>
        <taxon>Pseudomonadota</taxon>
        <taxon>Gammaproteobacteria</taxon>
        <taxon>Thiohalobacterales</taxon>
        <taxon>Thiohalobacteraceae</taxon>
        <taxon>Thiohalobacter</taxon>
    </lineage>
</organism>
<comment type="subcellular location">
    <subcellularLocation>
        <location evidence="1 11">Cytoplasm</location>
    </subcellularLocation>
</comment>
<comment type="subunit">
    <text evidence="3 11">Tetramer of two alpha and two beta subunits.</text>
</comment>
<reference evidence="13 14" key="1">
    <citation type="journal article" date="2010" name="Int. J. Syst. Evol. Microbiol.">
        <title>Thiohalobacter thiocyanaticus gen. nov., sp. nov., a moderately halophilic, sulfur-oxidizing gammaproteobacterium from hypersaline lakes, that utilizes thiocyanate.</title>
        <authorList>
            <person name="Sorokin D.Y."/>
            <person name="Kovaleva O.L."/>
            <person name="Tourova T.P."/>
            <person name="Muyzer G."/>
        </authorList>
    </citation>
    <scope>NUCLEOTIDE SEQUENCE [LARGE SCALE GENOMIC DNA]</scope>
    <source>
        <strain evidence="13 14">Hrh1</strain>
    </source>
</reference>
<dbReference type="GO" id="GO:0004814">
    <property type="term" value="F:arginine-tRNA ligase activity"/>
    <property type="evidence" value="ECO:0007669"/>
    <property type="project" value="InterPro"/>
</dbReference>
<keyword evidence="5 11" id="KW-0436">Ligase</keyword>
<evidence type="ECO:0000256" key="4">
    <source>
        <dbReference type="ARBA" id="ARBA00022490"/>
    </source>
</evidence>
<protein>
    <recommendedName>
        <fullName evidence="11">Glycine--tRNA ligase beta subunit</fullName>
        <ecNumber evidence="11">6.1.1.14</ecNumber>
    </recommendedName>
    <alternativeName>
        <fullName evidence="11">Glycyl-tRNA synthetase beta subunit</fullName>
        <shortName evidence="11">GlyRS</shortName>
    </alternativeName>
</protein>
<dbReference type="GO" id="GO:0006420">
    <property type="term" value="P:arginyl-tRNA aminoacylation"/>
    <property type="evidence" value="ECO:0007669"/>
    <property type="project" value="InterPro"/>
</dbReference>
<dbReference type="EMBL" id="QZMU01000001">
    <property type="protein sequence ID" value="RRQ21986.1"/>
    <property type="molecule type" value="Genomic_DNA"/>
</dbReference>
<comment type="similarity">
    <text evidence="2 11">Belongs to the class-II aminoacyl-tRNA synthetase family.</text>
</comment>
<dbReference type="Pfam" id="PF02092">
    <property type="entry name" value="tRNA_synt_2f"/>
    <property type="match status" value="1"/>
</dbReference>
<evidence type="ECO:0000256" key="1">
    <source>
        <dbReference type="ARBA" id="ARBA00004496"/>
    </source>
</evidence>
<dbReference type="NCBIfam" id="TIGR00211">
    <property type="entry name" value="glyS"/>
    <property type="match status" value="1"/>
</dbReference>
<gene>
    <name evidence="11" type="primary">glyS</name>
    <name evidence="13" type="ORF">D6C00_08510</name>
</gene>
<sequence length="690" mass="76514">MSETRDLLIEIGSEELPPKALRRLRDAFRQGIETGLEKAELAFTSTRAYAAPRRLAVLVQGLQTGQADREQLKRGPAVTAAFDDEGCPTRAAEGFARSCGVTVDALETLETDKGAWLAYKQFEPGRPAAELIPDIVTQALNQLPIPKRMRWGDRDDEFVRPVHWVVLLFGDAVIDATILGTPTGRETRGHRFHHPDLLYLAEPAAYVPLLETEGHVLADMDARREAIRGQVIEAARRLGGEALIDDDLLDEVTALVEWPVAISGGFDPPFLEVPAEALVSSMQDHQKYFPVVDGNGTLLPHFITIANLESRDPDQVRAGNERVIRPRLTDAAFFWEQDRRQPLETRQKRLASMVFQKKLGTLLDKSQRVARLASTVAGAIEADPDQAERAALLSKCDLLTQMVFEFPELQGVMGRYYALHDGEPEAVARALDEQYMPRFAGDRLPATATGQVLAIADRLDTLVGIFAIGQAPTGDKDPFALRRAALGIVRILIECELDLDLQLLLDEAAAGFTPDIKAGKVTGEVFDFMLDRLRAYYSETGLDIHIFEAVRAQTPTRPLDFHRRIEAVREFGRLAEAESLAAANKRIGNILRKAESAVPDQVNTDLLTEPAEQALHTAIEQLRPKVEPLFERGQYTEALCMLAALREPVDSFFDQVMVMAEDTALRDNRLALLQGLQALFLRTADLSLLQ</sequence>
<keyword evidence="14" id="KW-1185">Reference proteome</keyword>
<evidence type="ECO:0000256" key="7">
    <source>
        <dbReference type="ARBA" id="ARBA00022840"/>
    </source>
</evidence>
<dbReference type="GO" id="GO:0005829">
    <property type="term" value="C:cytosol"/>
    <property type="evidence" value="ECO:0007669"/>
    <property type="project" value="TreeGrafter"/>
</dbReference>
<comment type="catalytic activity">
    <reaction evidence="10 11">
        <text>tRNA(Gly) + glycine + ATP = glycyl-tRNA(Gly) + AMP + diphosphate</text>
        <dbReference type="Rhea" id="RHEA:16013"/>
        <dbReference type="Rhea" id="RHEA-COMP:9664"/>
        <dbReference type="Rhea" id="RHEA-COMP:9683"/>
        <dbReference type="ChEBI" id="CHEBI:30616"/>
        <dbReference type="ChEBI" id="CHEBI:33019"/>
        <dbReference type="ChEBI" id="CHEBI:57305"/>
        <dbReference type="ChEBI" id="CHEBI:78442"/>
        <dbReference type="ChEBI" id="CHEBI:78522"/>
        <dbReference type="ChEBI" id="CHEBI:456215"/>
        <dbReference type="EC" id="6.1.1.14"/>
    </reaction>
</comment>
<dbReference type="HAMAP" id="MF_00255">
    <property type="entry name" value="Gly_tRNA_synth_beta"/>
    <property type="match status" value="1"/>
</dbReference>
<dbReference type="PRINTS" id="PR01045">
    <property type="entry name" value="TRNASYNTHGB"/>
</dbReference>
<evidence type="ECO:0000256" key="5">
    <source>
        <dbReference type="ARBA" id="ARBA00022598"/>
    </source>
</evidence>
<dbReference type="EC" id="6.1.1.14" evidence="11"/>
<keyword evidence="6 11" id="KW-0547">Nucleotide-binding</keyword>
<comment type="caution">
    <text evidence="13">The sequence shown here is derived from an EMBL/GenBank/DDBJ whole genome shotgun (WGS) entry which is preliminary data.</text>
</comment>
<name>A0A426QJU9_9GAMM</name>
<dbReference type="PANTHER" id="PTHR30075:SF2">
    <property type="entry name" value="GLYCINE--TRNA LIGASE, CHLOROPLASTIC_MITOCHONDRIAL 2"/>
    <property type="match status" value="1"/>
</dbReference>
<keyword evidence="4 11" id="KW-0963">Cytoplasm</keyword>
<dbReference type="SUPFAM" id="SSF109604">
    <property type="entry name" value="HD-domain/PDEase-like"/>
    <property type="match status" value="1"/>
</dbReference>
<dbReference type="Pfam" id="PF05746">
    <property type="entry name" value="DALR_1"/>
    <property type="match status" value="1"/>
</dbReference>
<evidence type="ECO:0000256" key="6">
    <source>
        <dbReference type="ARBA" id="ARBA00022741"/>
    </source>
</evidence>
<evidence type="ECO:0000256" key="2">
    <source>
        <dbReference type="ARBA" id="ARBA00008226"/>
    </source>
</evidence>
<keyword evidence="9 11" id="KW-0030">Aminoacyl-tRNA synthetase</keyword>
<evidence type="ECO:0000256" key="3">
    <source>
        <dbReference type="ARBA" id="ARBA00011209"/>
    </source>
</evidence>
<dbReference type="OrthoDB" id="9775440at2"/>
<dbReference type="SMART" id="SM00836">
    <property type="entry name" value="DALR_1"/>
    <property type="match status" value="1"/>
</dbReference>
<evidence type="ECO:0000259" key="12">
    <source>
        <dbReference type="SMART" id="SM00836"/>
    </source>
</evidence>
<evidence type="ECO:0000256" key="10">
    <source>
        <dbReference type="ARBA" id="ARBA00047937"/>
    </source>
</evidence>
<evidence type="ECO:0000256" key="9">
    <source>
        <dbReference type="ARBA" id="ARBA00023146"/>
    </source>
</evidence>
<dbReference type="InterPro" id="IPR008909">
    <property type="entry name" value="DALR_anticod-bd"/>
</dbReference>
<feature type="domain" description="DALR anticodon binding" evidence="12">
    <location>
        <begin position="586"/>
        <end position="688"/>
    </location>
</feature>
<dbReference type="InterPro" id="IPR006194">
    <property type="entry name" value="Gly-tRNA-synth_heterodimer"/>
</dbReference>
<dbReference type="PROSITE" id="PS50861">
    <property type="entry name" value="AA_TRNA_LIGASE_II_GLYAB"/>
    <property type="match status" value="1"/>
</dbReference>
<accession>A0A426QJU9</accession>
<dbReference type="PANTHER" id="PTHR30075">
    <property type="entry name" value="GLYCYL-TRNA SYNTHETASE"/>
    <property type="match status" value="1"/>
</dbReference>
<evidence type="ECO:0000256" key="8">
    <source>
        <dbReference type="ARBA" id="ARBA00022917"/>
    </source>
</evidence>
<proteinExistence type="inferred from homology"/>
<evidence type="ECO:0000313" key="14">
    <source>
        <dbReference type="Proteomes" id="UP000287798"/>
    </source>
</evidence>
<dbReference type="Proteomes" id="UP000287798">
    <property type="component" value="Unassembled WGS sequence"/>
</dbReference>
<keyword evidence="7 11" id="KW-0067">ATP-binding</keyword>
<dbReference type="AlphaFoldDB" id="A0A426QJU9"/>
<evidence type="ECO:0000313" key="13">
    <source>
        <dbReference type="EMBL" id="RRQ21986.1"/>
    </source>
</evidence>
<dbReference type="Gene3D" id="1.10.730.10">
    <property type="entry name" value="Isoleucyl-tRNA Synthetase, Domain 1"/>
    <property type="match status" value="1"/>
</dbReference>
<dbReference type="RefSeq" id="WP_125181327.1">
    <property type="nucleotide sequence ID" value="NZ_QZMU01000001.1"/>
</dbReference>
<dbReference type="GO" id="GO:0004820">
    <property type="term" value="F:glycine-tRNA ligase activity"/>
    <property type="evidence" value="ECO:0007669"/>
    <property type="project" value="UniProtKB-UniRule"/>
</dbReference>
<dbReference type="GO" id="GO:0005524">
    <property type="term" value="F:ATP binding"/>
    <property type="evidence" value="ECO:0007669"/>
    <property type="project" value="UniProtKB-UniRule"/>
</dbReference>
<dbReference type="GO" id="GO:0006426">
    <property type="term" value="P:glycyl-tRNA aminoacylation"/>
    <property type="evidence" value="ECO:0007669"/>
    <property type="project" value="UniProtKB-UniRule"/>
</dbReference>
<evidence type="ECO:0000256" key="11">
    <source>
        <dbReference type="HAMAP-Rule" id="MF_00255"/>
    </source>
</evidence>